<sequence>MLIEVWNKGMIWDRALGYHLLPLDVVQYSNEEGVGQWLSLEAELVMEDGEVVGTKGSTGHSLLVDCRFELPFGESHISMALEGRAEQLCASLASLNDPAIARGKVAKDLSRDFHSGVRNVNLELDRP</sequence>
<dbReference type="Gene3D" id="2.60.40.150">
    <property type="entry name" value="C2 domain"/>
    <property type="match status" value="1"/>
</dbReference>
<gene>
    <name evidence="1" type="ORF">J437_LFUL011981</name>
</gene>
<comment type="caution">
    <text evidence="1">The sequence shown here is derived from an EMBL/GenBank/DDBJ whole genome shotgun (WGS) entry which is preliminary data.</text>
</comment>
<name>A0A8K0P8L8_LADFU</name>
<accession>A0A8K0P8L8</accession>
<keyword evidence="2" id="KW-1185">Reference proteome</keyword>
<evidence type="ECO:0000313" key="1">
    <source>
        <dbReference type="EMBL" id="KAG8236058.1"/>
    </source>
</evidence>
<dbReference type="OrthoDB" id="5831756at2759"/>
<reference evidence="1" key="1">
    <citation type="submission" date="2013-04" db="EMBL/GenBank/DDBJ databases">
        <authorList>
            <person name="Qu J."/>
            <person name="Murali S.C."/>
            <person name="Bandaranaike D."/>
            <person name="Bellair M."/>
            <person name="Blankenburg K."/>
            <person name="Chao H."/>
            <person name="Dinh H."/>
            <person name="Doddapaneni H."/>
            <person name="Downs B."/>
            <person name="Dugan-Rocha S."/>
            <person name="Elkadiri S."/>
            <person name="Gnanaolivu R.D."/>
            <person name="Hernandez B."/>
            <person name="Javaid M."/>
            <person name="Jayaseelan J.C."/>
            <person name="Lee S."/>
            <person name="Li M."/>
            <person name="Ming W."/>
            <person name="Munidasa M."/>
            <person name="Muniz J."/>
            <person name="Nguyen L."/>
            <person name="Ongeri F."/>
            <person name="Osuji N."/>
            <person name="Pu L.-L."/>
            <person name="Puazo M."/>
            <person name="Qu C."/>
            <person name="Quiroz J."/>
            <person name="Raj R."/>
            <person name="Weissenberger G."/>
            <person name="Xin Y."/>
            <person name="Zou X."/>
            <person name="Han Y."/>
            <person name="Richards S."/>
            <person name="Worley K."/>
            <person name="Muzny D."/>
            <person name="Gibbs R."/>
        </authorList>
    </citation>
    <scope>NUCLEOTIDE SEQUENCE</scope>
    <source>
        <strain evidence="1">Sampled in the wild</strain>
    </source>
</reference>
<organism evidence="1 2">
    <name type="scientific">Ladona fulva</name>
    <name type="common">Scarce chaser dragonfly</name>
    <name type="synonym">Libellula fulva</name>
    <dbReference type="NCBI Taxonomy" id="123851"/>
    <lineage>
        <taxon>Eukaryota</taxon>
        <taxon>Metazoa</taxon>
        <taxon>Ecdysozoa</taxon>
        <taxon>Arthropoda</taxon>
        <taxon>Hexapoda</taxon>
        <taxon>Insecta</taxon>
        <taxon>Pterygota</taxon>
        <taxon>Palaeoptera</taxon>
        <taxon>Odonata</taxon>
        <taxon>Epiprocta</taxon>
        <taxon>Anisoptera</taxon>
        <taxon>Libelluloidea</taxon>
        <taxon>Libellulidae</taxon>
        <taxon>Ladona</taxon>
    </lineage>
</organism>
<evidence type="ECO:0000313" key="2">
    <source>
        <dbReference type="Proteomes" id="UP000792457"/>
    </source>
</evidence>
<protein>
    <submittedName>
        <fullName evidence="1">Uncharacterized protein</fullName>
    </submittedName>
</protein>
<dbReference type="EMBL" id="KZ308984">
    <property type="protein sequence ID" value="KAG8236058.1"/>
    <property type="molecule type" value="Genomic_DNA"/>
</dbReference>
<dbReference type="InterPro" id="IPR035892">
    <property type="entry name" value="C2_domain_sf"/>
</dbReference>
<proteinExistence type="predicted"/>
<reference evidence="1" key="2">
    <citation type="submission" date="2017-10" db="EMBL/GenBank/DDBJ databases">
        <title>Ladona fulva Genome sequencing and assembly.</title>
        <authorList>
            <person name="Murali S."/>
            <person name="Richards S."/>
            <person name="Bandaranaike D."/>
            <person name="Bellair M."/>
            <person name="Blankenburg K."/>
            <person name="Chao H."/>
            <person name="Dinh H."/>
            <person name="Doddapaneni H."/>
            <person name="Dugan-Rocha S."/>
            <person name="Elkadiri S."/>
            <person name="Gnanaolivu R."/>
            <person name="Hernandez B."/>
            <person name="Skinner E."/>
            <person name="Javaid M."/>
            <person name="Lee S."/>
            <person name="Li M."/>
            <person name="Ming W."/>
            <person name="Munidasa M."/>
            <person name="Muniz J."/>
            <person name="Nguyen L."/>
            <person name="Hughes D."/>
            <person name="Osuji N."/>
            <person name="Pu L.-L."/>
            <person name="Puazo M."/>
            <person name="Qu C."/>
            <person name="Quiroz J."/>
            <person name="Raj R."/>
            <person name="Weissenberger G."/>
            <person name="Xin Y."/>
            <person name="Zou X."/>
            <person name="Han Y."/>
            <person name="Worley K."/>
            <person name="Muzny D."/>
            <person name="Gibbs R."/>
        </authorList>
    </citation>
    <scope>NUCLEOTIDE SEQUENCE</scope>
    <source>
        <strain evidence="1">Sampled in the wild</strain>
    </source>
</reference>
<dbReference type="SUPFAM" id="SSF49562">
    <property type="entry name" value="C2 domain (Calcium/lipid-binding domain, CaLB)"/>
    <property type="match status" value="1"/>
</dbReference>
<dbReference type="Proteomes" id="UP000792457">
    <property type="component" value="Unassembled WGS sequence"/>
</dbReference>
<dbReference type="AlphaFoldDB" id="A0A8K0P8L8"/>